<keyword evidence="3" id="KW-1003">Cell membrane</keyword>
<dbReference type="AlphaFoldDB" id="A0A1L3GN64"/>
<evidence type="ECO:0000256" key="2">
    <source>
        <dbReference type="ARBA" id="ARBA00008914"/>
    </source>
</evidence>
<gene>
    <name evidence="10" type="ORF">A7E78_05390</name>
</gene>
<keyword evidence="11" id="KW-1185">Reference proteome</keyword>
<keyword evidence="10" id="KW-0969">Cilium</keyword>
<dbReference type="STRING" id="1842532.A7E78_05390"/>
<name>A0A1L3GN64_9BACT</name>
<dbReference type="GO" id="GO:0005886">
    <property type="term" value="C:plasma membrane"/>
    <property type="evidence" value="ECO:0007669"/>
    <property type="project" value="UniProtKB-SubCell"/>
</dbReference>
<keyword evidence="10" id="KW-0282">Flagellum</keyword>
<dbReference type="CDD" id="cd07185">
    <property type="entry name" value="OmpA_C-like"/>
    <property type="match status" value="1"/>
</dbReference>
<keyword evidence="10" id="KW-0966">Cell projection</keyword>
<evidence type="ECO:0000256" key="3">
    <source>
        <dbReference type="ARBA" id="ARBA00022475"/>
    </source>
</evidence>
<dbReference type="Proteomes" id="UP000182517">
    <property type="component" value="Chromosome"/>
</dbReference>
<evidence type="ECO:0000256" key="7">
    <source>
        <dbReference type="PROSITE-ProRule" id="PRU00473"/>
    </source>
</evidence>
<dbReference type="InterPro" id="IPR050330">
    <property type="entry name" value="Bact_OuterMem_StrucFunc"/>
</dbReference>
<evidence type="ECO:0000256" key="8">
    <source>
        <dbReference type="SAM" id="Phobius"/>
    </source>
</evidence>
<dbReference type="Pfam" id="PF00691">
    <property type="entry name" value="OmpA"/>
    <property type="match status" value="1"/>
</dbReference>
<feature type="domain" description="OmpA-like" evidence="9">
    <location>
        <begin position="110"/>
        <end position="230"/>
    </location>
</feature>
<evidence type="ECO:0000313" key="10">
    <source>
        <dbReference type="EMBL" id="APG27325.1"/>
    </source>
</evidence>
<evidence type="ECO:0000256" key="6">
    <source>
        <dbReference type="ARBA" id="ARBA00023136"/>
    </source>
</evidence>
<dbReference type="Gene3D" id="3.30.1330.60">
    <property type="entry name" value="OmpA-like domain"/>
    <property type="match status" value="1"/>
</dbReference>
<evidence type="ECO:0000313" key="11">
    <source>
        <dbReference type="Proteomes" id="UP000182517"/>
    </source>
</evidence>
<keyword evidence="6 7" id="KW-0472">Membrane</keyword>
<comment type="subcellular location">
    <subcellularLocation>
        <location evidence="1">Cell membrane</location>
        <topology evidence="1">Single-pass membrane protein</topology>
    </subcellularLocation>
</comment>
<dbReference type="Pfam" id="PF13677">
    <property type="entry name" value="MotB_plug"/>
    <property type="match status" value="1"/>
</dbReference>
<organism evidence="10 11">
    <name type="scientific">Syntrophotalea acetylenivorans</name>
    <dbReference type="NCBI Taxonomy" id="1842532"/>
    <lineage>
        <taxon>Bacteria</taxon>
        <taxon>Pseudomonadati</taxon>
        <taxon>Thermodesulfobacteriota</taxon>
        <taxon>Desulfuromonadia</taxon>
        <taxon>Desulfuromonadales</taxon>
        <taxon>Syntrophotaleaceae</taxon>
        <taxon>Syntrophotalea</taxon>
    </lineage>
</organism>
<accession>A0A1L3GN64</accession>
<proteinExistence type="inferred from homology"/>
<dbReference type="RefSeq" id="WP_072283291.1">
    <property type="nucleotide sequence ID" value="NZ_CP015519.1"/>
</dbReference>
<sequence length="248" mass="27437">MARKKKADEGGGGAPAWLVTYSDLVTLLLTFFVLLLSMANMDKMKFNDALGSLKGAFGLSGSVGKIDITKPKVISFAPMDDDFINRLYQKVNTALTRLRIDKDIDLVKDRGAVVLRVKESILFDSGSTLLKAEAHSILRKIAALVKPLPLNMRIEGHTDDLSSANPQSSNWDLSVQRAVSTLKFFASEKLIPLERMSAVGYGAQQPIVPNTSNEQRALNRRVEFVLESLGHYKKELPYLIDANDQLPF</sequence>
<dbReference type="InterPro" id="IPR006665">
    <property type="entry name" value="OmpA-like"/>
</dbReference>
<evidence type="ECO:0000256" key="4">
    <source>
        <dbReference type="ARBA" id="ARBA00022692"/>
    </source>
</evidence>
<evidence type="ECO:0000256" key="1">
    <source>
        <dbReference type="ARBA" id="ARBA00004162"/>
    </source>
</evidence>
<dbReference type="PROSITE" id="PS51123">
    <property type="entry name" value="OMPA_2"/>
    <property type="match status" value="1"/>
</dbReference>
<feature type="transmembrane region" description="Helical" evidence="8">
    <location>
        <begin position="16"/>
        <end position="36"/>
    </location>
</feature>
<dbReference type="OrthoDB" id="9783110at2"/>
<evidence type="ECO:0000256" key="5">
    <source>
        <dbReference type="ARBA" id="ARBA00022989"/>
    </source>
</evidence>
<protein>
    <submittedName>
        <fullName evidence="10">Flagellar motor protein MotB</fullName>
    </submittedName>
</protein>
<dbReference type="PANTHER" id="PTHR30329:SF21">
    <property type="entry name" value="LIPOPROTEIN YIAD-RELATED"/>
    <property type="match status" value="1"/>
</dbReference>
<dbReference type="InterPro" id="IPR036737">
    <property type="entry name" value="OmpA-like_sf"/>
</dbReference>
<comment type="similarity">
    <text evidence="2">Belongs to the MotB family.</text>
</comment>
<dbReference type="SUPFAM" id="SSF103088">
    <property type="entry name" value="OmpA-like"/>
    <property type="match status" value="1"/>
</dbReference>
<dbReference type="PANTHER" id="PTHR30329">
    <property type="entry name" value="STATOR ELEMENT OF FLAGELLAR MOTOR COMPLEX"/>
    <property type="match status" value="1"/>
</dbReference>
<keyword evidence="5 8" id="KW-1133">Transmembrane helix</keyword>
<reference evidence="10 11" key="1">
    <citation type="journal article" date="2017" name="Genome Announc.">
        <title>Complete Genome Sequences of Two Acetylene-Fermenting Pelobacter acetylenicus Strains.</title>
        <authorList>
            <person name="Sutton J.M."/>
            <person name="Baesman S.M."/>
            <person name="Fierst J.L."/>
            <person name="Poret-Peterson A.T."/>
            <person name="Oremland R.S."/>
            <person name="Dunlap D.S."/>
            <person name="Akob D.M."/>
        </authorList>
    </citation>
    <scope>NUCLEOTIDE SEQUENCE [LARGE SCALE GENOMIC DNA]</scope>
    <source>
        <strain evidence="10 11">SFB93</strain>
    </source>
</reference>
<dbReference type="EMBL" id="CP015519">
    <property type="protein sequence ID" value="APG27325.1"/>
    <property type="molecule type" value="Genomic_DNA"/>
</dbReference>
<dbReference type="KEGG" id="pef:A7E78_05390"/>
<keyword evidence="4 8" id="KW-0812">Transmembrane</keyword>
<evidence type="ECO:0000259" key="9">
    <source>
        <dbReference type="PROSITE" id="PS51123"/>
    </source>
</evidence>
<dbReference type="InterPro" id="IPR025713">
    <property type="entry name" value="MotB-like_N_dom"/>
</dbReference>